<dbReference type="SUPFAM" id="SSF51126">
    <property type="entry name" value="Pectin lyase-like"/>
    <property type="match status" value="1"/>
</dbReference>
<keyword evidence="12" id="KW-0732">Signal</keyword>
<proteinExistence type="inferred from homology"/>
<evidence type="ECO:0000256" key="4">
    <source>
        <dbReference type="ARBA" id="ARBA00013229"/>
    </source>
</evidence>
<comment type="similarity">
    <text evidence="3">Belongs to the pectinesterase family.</text>
</comment>
<dbReference type="AlphaFoldDB" id="A0AAD7LDW4"/>
<evidence type="ECO:0000259" key="13">
    <source>
        <dbReference type="Pfam" id="PF01095"/>
    </source>
</evidence>
<keyword evidence="6 12" id="KW-0378">Hydrolase</keyword>
<evidence type="ECO:0000256" key="12">
    <source>
        <dbReference type="RuleBase" id="RU000589"/>
    </source>
</evidence>
<evidence type="ECO:0000256" key="2">
    <source>
        <dbReference type="ARBA" id="ARBA00005184"/>
    </source>
</evidence>
<evidence type="ECO:0000256" key="10">
    <source>
        <dbReference type="ARBA" id="ARBA00057335"/>
    </source>
</evidence>
<dbReference type="PANTHER" id="PTHR31321">
    <property type="entry name" value="ACYL-COA THIOESTER HYDROLASE YBHC-RELATED"/>
    <property type="match status" value="1"/>
</dbReference>
<dbReference type="InterPro" id="IPR012334">
    <property type="entry name" value="Pectin_lyas_fold"/>
</dbReference>
<evidence type="ECO:0000313" key="15">
    <source>
        <dbReference type="Proteomes" id="UP001163823"/>
    </source>
</evidence>
<dbReference type="InterPro" id="IPR018040">
    <property type="entry name" value="Pectinesterase_Tyr_AS"/>
</dbReference>
<evidence type="ECO:0000256" key="1">
    <source>
        <dbReference type="ARBA" id="ARBA00004191"/>
    </source>
</evidence>
<dbReference type="InterPro" id="IPR033131">
    <property type="entry name" value="Pectinesterase_Asp_AS"/>
</dbReference>
<keyword evidence="15" id="KW-1185">Reference proteome</keyword>
<keyword evidence="12" id="KW-0964">Secreted</keyword>
<dbReference type="EC" id="3.1.1.11" evidence="4 12"/>
<comment type="subcellular location">
    <subcellularLocation>
        <location evidence="1 12">Secreted</location>
        <location evidence="1 12">Cell wall</location>
    </subcellularLocation>
</comment>
<evidence type="ECO:0000256" key="8">
    <source>
        <dbReference type="ARBA" id="ARBA00023180"/>
    </source>
</evidence>
<dbReference type="Gene3D" id="2.160.20.10">
    <property type="entry name" value="Single-stranded right-handed beta-helix, Pectin lyase-like"/>
    <property type="match status" value="1"/>
</dbReference>
<dbReference type="PROSITE" id="PS00503">
    <property type="entry name" value="PECTINESTERASE_2"/>
    <property type="match status" value="1"/>
</dbReference>
<organism evidence="14 15">
    <name type="scientific">Quillaja saponaria</name>
    <name type="common">Soap bark tree</name>
    <dbReference type="NCBI Taxonomy" id="32244"/>
    <lineage>
        <taxon>Eukaryota</taxon>
        <taxon>Viridiplantae</taxon>
        <taxon>Streptophyta</taxon>
        <taxon>Embryophyta</taxon>
        <taxon>Tracheophyta</taxon>
        <taxon>Spermatophyta</taxon>
        <taxon>Magnoliopsida</taxon>
        <taxon>eudicotyledons</taxon>
        <taxon>Gunneridae</taxon>
        <taxon>Pentapetalae</taxon>
        <taxon>rosids</taxon>
        <taxon>fabids</taxon>
        <taxon>Fabales</taxon>
        <taxon>Quillajaceae</taxon>
        <taxon>Quillaja</taxon>
    </lineage>
</organism>
<dbReference type="GO" id="GO:0045490">
    <property type="term" value="P:pectin catabolic process"/>
    <property type="evidence" value="ECO:0007669"/>
    <property type="project" value="UniProtKB-UniRule"/>
</dbReference>
<dbReference type="GO" id="GO:0042545">
    <property type="term" value="P:cell wall modification"/>
    <property type="evidence" value="ECO:0007669"/>
    <property type="project" value="UniProtKB-UniRule"/>
</dbReference>
<evidence type="ECO:0000256" key="9">
    <source>
        <dbReference type="ARBA" id="ARBA00047928"/>
    </source>
</evidence>
<feature type="chain" id="PRO_5041780466" description="Pectinesterase" evidence="12">
    <location>
        <begin position="25"/>
        <end position="333"/>
    </location>
</feature>
<reference evidence="14" key="1">
    <citation type="journal article" date="2023" name="Science">
        <title>Elucidation of the pathway for biosynthesis of saponin adjuvants from the soapbark tree.</title>
        <authorList>
            <person name="Reed J."/>
            <person name="Orme A."/>
            <person name="El-Demerdash A."/>
            <person name="Owen C."/>
            <person name="Martin L.B.B."/>
            <person name="Misra R.C."/>
            <person name="Kikuchi S."/>
            <person name="Rejzek M."/>
            <person name="Martin A.C."/>
            <person name="Harkess A."/>
            <person name="Leebens-Mack J."/>
            <person name="Louveau T."/>
            <person name="Stephenson M.J."/>
            <person name="Osbourn A."/>
        </authorList>
    </citation>
    <scope>NUCLEOTIDE SEQUENCE</scope>
    <source>
        <strain evidence="14">S10</strain>
    </source>
</reference>
<dbReference type="InterPro" id="IPR011050">
    <property type="entry name" value="Pectin_lyase_fold/virulence"/>
</dbReference>
<dbReference type="InterPro" id="IPR000070">
    <property type="entry name" value="Pectinesterase_cat"/>
</dbReference>
<keyword evidence="8" id="KW-0325">Glycoprotein</keyword>
<comment type="pathway">
    <text evidence="2 12">Glycan metabolism; pectin degradation; 2-dehydro-3-deoxy-D-gluconate from pectin: step 1/5.</text>
</comment>
<evidence type="ECO:0000313" key="14">
    <source>
        <dbReference type="EMBL" id="KAJ7955591.1"/>
    </source>
</evidence>
<accession>A0AAD7LDW4</accession>
<dbReference type="Pfam" id="PF01095">
    <property type="entry name" value="Pectinesterase"/>
    <property type="match status" value="1"/>
</dbReference>
<name>A0AAD7LDW4_QUISA</name>
<feature type="active site" evidence="11">
    <location>
        <position position="189"/>
    </location>
</feature>
<feature type="domain" description="Pectinesterase catalytic" evidence="13">
    <location>
        <begin position="40"/>
        <end position="324"/>
    </location>
</feature>
<dbReference type="EMBL" id="JARAOO010000009">
    <property type="protein sequence ID" value="KAJ7955591.1"/>
    <property type="molecule type" value="Genomic_DNA"/>
</dbReference>
<evidence type="ECO:0000256" key="11">
    <source>
        <dbReference type="PROSITE-ProRule" id="PRU10040"/>
    </source>
</evidence>
<gene>
    <name evidence="14" type="ORF">O6P43_022153</name>
</gene>
<keyword evidence="7 12" id="KW-0063">Aspartyl esterase</keyword>
<comment type="caution">
    <text evidence="14">The sequence shown here is derived from an EMBL/GenBank/DDBJ whole genome shotgun (WGS) entry which is preliminary data.</text>
</comment>
<evidence type="ECO:0000256" key="7">
    <source>
        <dbReference type="ARBA" id="ARBA00023085"/>
    </source>
</evidence>
<dbReference type="PROSITE" id="PS00800">
    <property type="entry name" value="PECTINESTERASE_1"/>
    <property type="match status" value="1"/>
</dbReference>
<evidence type="ECO:0000256" key="6">
    <source>
        <dbReference type="ARBA" id="ARBA00022801"/>
    </source>
</evidence>
<keyword evidence="5 12" id="KW-0134">Cell wall</keyword>
<protein>
    <recommendedName>
        <fullName evidence="4 12">Pectinesterase</fullName>
        <ecNumber evidence="4 12">3.1.1.11</ecNumber>
    </recommendedName>
</protein>
<keyword evidence="12" id="KW-0961">Cell wall biogenesis/degradation</keyword>
<dbReference type="PANTHER" id="PTHR31321:SF76">
    <property type="entry name" value="PECTINESTERASE 10-RELATED"/>
    <property type="match status" value="1"/>
</dbReference>
<dbReference type="FunFam" id="2.160.20.10:FF:000013">
    <property type="entry name" value="Pectinesterase"/>
    <property type="match status" value="1"/>
</dbReference>
<evidence type="ECO:0000256" key="5">
    <source>
        <dbReference type="ARBA" id="ARBA00022512"/>
    </source>
</evidence>
<dbReference type="GO" id="GO:0030599">
    <property type="term" value="F:pectinesterase activity"/>
    <property type="evidence" value="ECO:0007669"/>
    <property type="project" value="UniProtKB-UniRule"/>
</dbReference>
<comment type="function">
    <text evidence="10 12">Acts in the modification of cell walls via demethylesterification of cell wall pectin.</text>
</comment>
<comment type="catalytic activity">
    <reaction evidence="9 12">
        <text>[(1-&gt;4)-alpha-D-galacturonosyl methyl ester](n) + n H2O = [(1-&gt;4)-alpha-D-galacturonosyl](n) + n methanol + n H(+)</text>
        <dbReference type="Rhea" id="RHEA:22380"/>
        <dbReference type="Rhea" id="RHEA-COMP:14570"/>
        <dbReference type="Rhea" id="RHEA-COMP:14573"/>
        <dbReference type="ChEBI" id="CHEBI:15377"/>
        <dbReference type="ChEBI" id="CHEBI:15378"/>
        <dbReference type="ChEBI" id="CHEBI:17790"/>
        <dbReference type="ChEBI" id="CHEBI:140522"/>
        <dbReference type="ChEBI" id="CHEBI:140523"/>
        <dbReference type="EC" id="3.1.1.11"/>
    </reaction>
</comment>
<sequence>MFRRFYSLACLTFLLGFGLQLAEAQTFRRNSDKIKPSQKITVDQSGHGNFSTIQSAIDSIPSNNKFWVVIRVKAGTYREKVKIPYDKPYIILKGEGKRKTNVVWDDHENLAQSPTFSSMADNTVVKSMSFRNSYNDPNSKNRIIAAAAAMITGDKSSFYRCGFFGLQDTLWDDQGRHYYERCTIQGAVDFIFGAGQSIFERCSISVNGNELGSLAGFITAQGRTNPNDGNGFVFKDCHVFGTGSAYLGRPWRDYARVLFYKSNFSSIVQPEGWEVTHNFDENKLTFAEYGCFGPGADTSKRVKWEKKLDVKTVEKLTDISFIDSEGWLQKQPH</sequence>
<dbReference type="Proteomes" id="UP001163823">
    <property type="component" value="Chromosome 9"/>
</dbReference>
<evidence type="ECO:0000256" key="3">
    <source>
        <dbReference type="ARBA" id="ARBA00008891"/>
    </source>
</evidence>
<dbReference type="KEGG" id="qsa:O6P43_022153"/>
<feature type="signal peptide" evidence="12">
    <location>
        <begin position="1"/>
        <end position="24"/>
    </location>
</feature>